<feature type="binding site" evidence="16">
    <location>
        <position position="75"/>
    </location>
    <ligand>
        <name>Ca(2+)</name>
        <dbReference type="ChEBI" id="CHEBI:29108"/>
        <label>1</label>
    </ligand>
</feature>
<dbReference type="OrthoDB" id="2113341at2759"/>
<evidence type="ECO:0000256" key="2">
    <source>
        <dbReference type="ARBA" id="ARBA00002322"/>
    </source>
</evidence>
<dbReference type="Gramene" id="PSS07818">
    <property type="protein sequence ID" value="PSS07818"/>
    <property type="gene ID" value="CEY00_Acc18172"/>
</dbReference>
<evidence type="ECO:0000256" key="15">
    <source>
        <dbReference type="PIRSR" id="PIRSR600823-2"/>
    </source>
</evidence>
<dbReference type="PRINTS" id="PR00458">
    <property type="entry name" value="PEROXIDASE"/>
</dbReference>
<name>A0A2R6QGT3_ACTCC</name>
<keyword evidence="6 19" id="KW-0349">Heme</keyword>
<evidence type="ECO:0000256" key="16">
    <source>
        <dbReference type="PIRSR" id="PIRSR600823-3"/>
    </source>
</evidence>
<dbReference type="InParanoid" id="A0A2R6QGT3"/>
<evidence type="ECO:0000259" key="20">
    <source>
        <dbReference type="PROSITE" id="PS50873"/>
    </source>
</evidence>
<feature type="binding site" evidence="15">
    <location>
        <position position="167"/>
    </location>
    <ligand>
        <name>substrate</name>
    </ligand>
</feature>
<dbReference type="Gene3D" id="1.10.420.10">
    <property type="entry name" value="Peroxidase, domain 2"/>
    <property type="match status" value="1"/>
</dbReference>
<evidence type="ECO:0000256" key="8">
    <source>
        <dbReference type="ARBA" id="ARBA00022729"/>
    </source>
</evidence>
<comment type="caution">
    <text evidence="21">The sequence shown here is derived from an EMBL/GenBank/DDBJ whole genome shotgun (WGS) entry which is preliminary data.</text>
</comment>
<keyword evidence="4 19" id="KW-0964">Secreted</keyword>
<dbReference type="GO" id="GO:0005576">
    <property type="term" value="C:extracellular region"/>
    <property type="evidence" value="ECO:0007669"/>
    <property type="project" value="UniProtKB-SubCell"/>
</dbReference>
<evidence type="ECO:0000256" key="14">
    <source>
        <dbReference type="PIRSR" id="PIRSR600823-1"/>
    </source>
</evidence>
<dbReference type="AlphaFoldDB" id="A0A2R6QGT3"/>
<keyword evidence="5 19" id="KW-0575">Peroxidase</keyword>
<feature type="site" description="Transition state stabilizer" evidence="17">
    <location>
        <position position="65"/>
    </location>
</feature>
<feature type="active site" description="Proton acceptor" evidence="14">
    <location>
        <position position="69"/>
    </location>
</feature>
<evidence type="ECO:0000256" key="18">
    <source>
        <dbReference type="PIRSR" id="PIRSR600823-5"/>
    </source>
</evidence>
<dbReference type="SUPFAM" id="SSF48113">
    <property type="entry name" value="Heme-dependent peroxidases"/>
    <property type="match status" value="1"/>
</dbReference>
<feature type="domain" description="Plant heme peroxidase family profile" evidence="20">
    <location>
        <begin position="28"/>
        <end position="331"/>
    </location>
</feature>
<protein>
    <recommendedName>
        <fullName evidence="3 19">Peroxidase</fullName>
        <ecNumber evidence="3 19">1.11.1.7</ecNumber>
    </recommendedName>
</protein>
<dbReference type="GO" id="GO:0006979">
    <property type="term" value="P:response to oxidative stress"/>
    <property type="evidence" value="ECO:0007669"/>
    <property type="project" value="UniProtKB-UniRule"/>
</dbReference>
<dbReference type="GO" id="GO:0046872">
    <property type="term" value="F:metal ion binding"/>
    <property type="evidence" value="ECO:0007669"/>
    <property type="project" value="UniProtKB-UniRule"/>
</dbReference>
<organism evidence="21 22">
    <name type="scientific">Actinidia chinensis var. chinensis</name>
    <name type="common">Chinese soft-hair kiwi</name>
    <dbReference type="NCBI Taxonomy" id="1590841"/>
    <lineage>
        <taxon>Eukaryota</taxon>
        <taxon>Viridiplantae</taxon>
        <taxon>Streptophyta</taxon>
        <taxon>Embryophyta</taxon>
        <taxon>Tracheophyta</taxon>
        <taxon>Spermatophyta</taxon>
        <taxon>Magnoliopsida</taxon>
        <taxon>eudicotyledons</taxon>
        <taxon>Gunneridae</taxon>
        <taxon>Pentapetalae</taxon>
        <taxon>asterids</taxon>
        <taxon>Ericales</taxon>
        <taxon>Actinidiaceae</taxon>
        <taxon>Actinidia</taxon>
    </lineage>
</organism>
<feature type="binding site" evidence="16">
    <location>
        <position position="259"/>
    </location>
    <ligand>
        <name>Ca(2+)</name>
        <dbReference type="ChEBI" id="CHEBI:29108"/>
        <label>2</label>
    </ligand>
</feature>
<evidence type="ECO:0000256" key="5">
    <source>
        <dbReference type="ARBA" id="ARBA00022559"/>
    </source>
</evidence>
<evidence type="ECO:0000256" key="10">
    <source>
        <dbReference type="ARBA" id="ARBA00023002"/>
    </source>
</evidence>
<evidence type="ECO:0000256" key="7">
    <source>
        <dbReference type="ARBA" id="ARBA00022723"/>
    </source>
</evidence>
<evidence type="ECO:0000256" key="6">
    <source>
        <dbReference type="ARBA" id="ARBA00022617"/>
    </source>
</evidence>
<keyword evidence="9 16" id="KW-0106">Calcium</keyword>
<feature type="binding site" evidence="16">
    <location>
        <position position="77"/>
    </location>
    <ligand>
        <name>Ca(2+)</name>
        <dbReference type="ChEBI" id="CHEBI:29108"/>
        <label>1</label>
    </ligand>
</feature>
<comment type="similarity">
    <text evidence="19">Belongs to the peroxidase family. Classical plant (class III) peroxidase subfamily.</text>
</comment>
<dbReference type="EMBL" id="NKQK01000016">
    <property type="protein sequence ID" value="PSS07818.1"/>
    <property type="molecule type" value="Genomic_DNA"/>
</dbReference>
<feature type="binding site" evidence="16">
    <location>
        <position position="251"/>
    </location>
    <ligand>
        <name>Ca(2+)</name>
        <dbReference type="ChEBI" id="CHEBI:29108"/>
        <label>2</label>
    </ligand>
</feature>
<keyword evidence="11 16" id="KW-0408">Iron</keyword>
<evidence type="ECO:0000256" key="4">
    <source>
        <dbReference type="ARBA" id="ARBA00022525"/>
    </source>
</evidence>
<gene>
    <name evidence="21" type="ORF">CEY00_Acc18172</name>
</gene>
<dbReference type="STRING" id="1590841.A0A2R6QGT3"/>
<dbReference type="OMA" id="RTNHFVD"/>
<accession>A0A2R6QGT3</accession>
<keyword evidence="22" id="KW-1185">Reference proteome</keyword>
<comment type="catalytic activity">
    <reaction evidence="1 19">
        <text>2 a phenolic donor + H2O2 = 2 a phenolic radical donor + 2 H2O</text>
        <dbReference type="Rhea" id="RHEA:56136"/>
        <dbReference type="ChEBI" id="CHEBI:15377"/>
        <dbReference type="ChEBI" id="CHEBI:16240"/>
        <dbReference type="ChEBI" id="CHEBI:139520"/>
        <dbReference type="ChEBI" id="CHEBI:139521"/>
        <dbReference type="EC" id="1.11.1.7"/>
    </reaction>
</comment>
<reference evidence="22" key="2">
    <citation type="journal article" date="2018" name="BMC Genomics">
        <title>A manually annotated Actinidia chinensis var. chinensis (kiwifruit) genome highlights the challenges associated with draft genomes and gene prediction in plants.</title>
        <authorList>
            <person name="Pilkington S.M."/>
            <person name="Crowhurst R."/>
            <person name="Hilario E."/>
            <person name="Nardozza S."/>
            <person name="Fraser L."/>
            <person name="Peng Y."/>
            <person name="Gunaseelan K."/>
            <person name="Simpson R."/>
            <person name="Tahir J."/>
            <person name="Deroles S.C."/>
            <person name="Templeton K."/>
            <person name="Luo Z."/>
            <person name="Davy M."/>
            <person name="Cheng C."/>
            <person name="McNeilage M."/>
            <person name="Scaglione D."/>
            <person name="Liu Y."/>
            <person name="Zhang Q."/>
            <person name="Datson P."/>
            <person name="De Silva N."/>
            <person name="Gardiner S.E."/>
            <person name="Bassett H."/>
            <person name="Chagne D."/>
            <person name="McCallum J."/>
            <person name="Dzierzon H."/>
            <person name="Deng C."/>
            <person name="Wang Y.Y."/>
            <person name="Barron L."/>
            <person name="Manako K."/>
            <person name="Bowen J."/>
            <person name="Foster T.M."/>
            <person name="Erridge Z.A."/>
            <person name="Tiffin H."/>
            <person name="Waite C.N."/>
            <person name="Davies K.M."/>
            <person name="Grierson E.P."/>
            <person name="Laing W.A."/>
            <person name="Kirk R."/>
            <person name="Chen X."/>
            <person name="Wood M."/>
            <person name="Montefiori M."/>
            <person name="Brummell D.A."/>
            <person name="Schwinn K.E."/>
            <person name="Catanach A."/>
            <person name="Fullerton C."/>
            <person name="Li D."/>
            <person name="Meiyalaghan S."/>
            <person name="Nieuwenhuizen N."/>
            <person name="Read N."/>
            <person name="Prakash R."/>
            <person name="Hunter D."/>
            <person name="Zhang H."/>
            <person name="McKenzie M."/>
            <person name="Knabel M."/>
            <person name="Harris A."/>
            <person name="Allan A.C."/>
            <person name="Gleave A."/>
            <person name="Chen A."/>
            <person name="Janssen B.J."/>
            <person name="Plunkett B."/>
            <person name="Ampomah-Dwamena C."/>
            <person name="Voogd C."/>
            <person name="Leif D."/>
            <person name="Lafferty D."/>
            <person name="Souleyre E.J.F."/>
            <person name="Varkonyi-Gasic E."/>
            <person name="Gambi F."/>
            <person name="Hanley J."/>
            <person name="Yao J.L."/>
            <person name="Cheung J."/>
            <person name="David K.M."/>
            <person name="Warren B."/>
            <person name="Marsh K."/>
            <person name="Snowden K.C."/>
            <person name="Lin-Wang K."/>
            <person name="Brian L."/>
            <person name="Martinez-Sanchez M."/>
            <person name="Wang M."/>
            <person name="Ileperuma N."/>
            <person name="Macnee N."/>
            <person name="Campin R."/>
            <person name="McAtee P."/>
            <person name="Drummond R.S.M."/>
            <person name="Espley R.V."/>
            <person name="Ireland H.S."/>
            <person name="Wu R."/>
            <person name="Atkinson R.G."/>
            <person name="Karunairetnam S."/>
            <person name="Bulley S."/>
            <person name="Chunkath S."/>
            <person name="Hanley Z."/>
            <person name="Storey R."/>
            <person name="Thrimawithana A.H."/>
            <person name="Thomson S."/>
            <person name="David C."/>
            <person name="Testolin R."/>
            <person name="Huang H."/>
            <person name="Hellens R.P."/>
            <person name="Schaffer R.J."/>
        </authorList>
    </citation>
    <scope>NUCLEOTIDE SEQUENCE [LARGE SCALE GENOMIC DNA]</scope>
    <source>
        <strain evidence="22">cv. Red5</strain>
    </source>
</reference>
<dbReference type="Pfam" id="PF00141">
    <property type="entry name" value="peroxidase"/>
    <property type="match status" value="1"/>
</dbReference>
<feature type="binding site" evidence="16">
    <location>
        <position position="70"/>
    </location>
    <ligand>
        <name>Ca(2+)</name>
        <dbReference type="ChEBI" id="CHEBI:29108"/>
        <label>1</label>
    </ligand>
</feature>
<keyword evidence="8 19" id="KW-0732">Signal</keyword>
<dbReference type="GO" id="GO:0042744">
    <property type="term" value="P:hydrogen peroxide catabolic process"/>
    <property type="evidence" value="ECO:0007669"/>
    <property type="project" value="UniProtKB-KW"/>
</dbReference>
<feature type="disulfide bond" evidence="18">
    <location>
        <begin position="125"/>
        <end position="327"/>
    </location>
</feature>
<dbReference type="CDD" id="cd00693">
    <property type="entry name" value="secretory_peroxidase"/>
    <property type="match status" value="1"/>
</dbReference>
<evidence type="ECO:0000256" key="1">
    <source>
        <dbReference type="ARBA" id="ARBA00000189"/>
    </source>
</evidence>
<feature type="binding site" description="axial binding residue" evidence="16">
    <location>
        <position position="198"/>
    </location>
    <ligand>
        <name>heme b</name>
        <dbReference type="ChEBI" id="CHEBI:60344"/>
    </ligand>
    <ligandPart>
        <name>Fe</name>
        <dbReference type="ChEBI" id="CHEBI:18248"/>
    </ligandPart>
</feature>
<feature type="binding site" evidence="16">
    <location>
        <position position="91"/>
    </location>
    <ligand>
        <name>Ca(2+)</name>
        <dbReference type="ChEBI" id="CHEBI:29108"/>
        <label>1</label>
    </ligand>
</feature>
<dbReference type="InterPro" id="IPR002016">
    <property type="entry name" value="Haem_peroxidase"/>
</dbReference>
<feature type="disulfide bond" evidence="18">
    <location>
        <begin position="38"/>
        <end position="119"/>
    </location>
</feature>
<dbReference type="Gene3D" id="1.10.520.10">
    <property type="match status" value="1"/>
</dbReference>
<comment type="cofactor">
    <cofactor evidence="16 19">
        <name>Ca(2+)</name>
        <dbReference type="ChEBI" id="CHEBI:29108"/>
    </cofactor>
    <text evidence="16 19">Binds 2 calcium ions per subunit.</text>
</comment>
<dbReference type="PRINTS" id="PR00461">
    <property type="entry name" value="PLPEROXIDASE"/>
</dbReference>
<dbReference type="InterPro" id="IPR010255">
    <property type="entry name" value="Haem_peroxidase_sf"/>
</dbReference>
<evidence type="ECO:0000256" key="13">
    <source>
        <dbReference type="ARBA" id="ARBA00023324"/>
    </source>
</evidence>
<evidence type="ECO:0000256" key="11">
    <source>
        <dbReference type="ARBA" id="ARBA00023004"/>
    </source>
</evidence>
<evidence type="ECO:0000313" key="21">
    <source>
        <dbReference type="EMBL" id="PSS07818.1"/>
    </source>
</evidence>
<comment type="cofactor">
    <cofactor evidence="16 19">
        <name>heme b</name>
        <dbReference type="ChEBI" id="CHEBI:60344"/>
    </cofactor>
    <text evidence="16 19">Binds 1 heme b (iron(II)-protoporphyrin IX) group per subunit.</text>
</comment>
<dbReference type="GO" id="GO:0020037">
    <property type="term" value="F:heme binding"/>
    <property type="evidence" value="ECO:0007669"/>
    <property type="project" value="UniProtKB-UniRule"/>
</dbReference>
<dbReference type="Proteomes" id="UP000241394">
    <property type="component" value="Chromosome LG16"/>
</dbReference>
<keyword evidence="10 19" id="KW-0560">Oxidoreductase</keyword>
<dbReference type="GO" id="GO:0140825">
    <property type="term" value="F:lactoperoxidase activity"/>
    <property type="evidence" value="ECO:0007669"/>
    <property type="project" value="UniProtKB-EC"/>
</dbReference>
<feature type="binding site" evidence="16">
    <location>
        <position position="79"/>
    </location>
    <ligand>
        <name>Ca(2+)</name>
        <dbReference type="ChEBI" id="CHEBI:29108"/>
        <label>1</label>
    </ligand>
</feature>
<feature type="signal peptide" evidence="19">
    <location>
        <begin position="1"/>
        <end position="27"/>
    </location>
</feature>
<evidence type="ECO:0000256" key="3">
    <source>
        <dbReference type="ARBA" id="ARBA00012313"/>
    </source>
</evidence>
<dbReference type="InterPro" id="IPR000823">
    <property type="entry name" value="Peroxidase_pln"/>
</dbReference>
<dbReference type="EC" id="1.11.1.7" evidence="3 19"/>
<evidence type="ECO:0000256" key="12">
    <source>
        <dbReference type="ARBA" id="ARBA00023157"/>
    </source>
</evidence>
<comment type="subcellular location">
    <subcellularLocation>
        <location evidence="19">Secreted</location>
    </subcellularLocation>
</comment>
<feature type="disulfide bond" evidence="18">
    <location>
        <begin position="71"/>
        <end position="76"/>
    </location>
</feature>
<evidence type="ECO:0000256" key="19">
    <source>
        <dbReference type="RuleBase" id="RU362060"/>
    </source>
</evidence>
<sequence>MASPFPFLLSLLLLLLASLSSLPDSSAHLTLDYYAKTCPKFDQIMQETTTSKQMSNPTTAAAALRVFFHDCMVDGCDASVLVASTSLSKAERDSDLNEALAGDAFDVVTRAKNALELACPGVVSCADILAVATRNLVKYVGGPFFKVRLGRKDGRESVASHVEINLPRANASMDQMIDMFTSKGLTVEELVALTGGGHTIGFTHCKEFSNRIFNFSSTSEVDPSLNPKFADRLRQMCANYHKNPAIAAFNDPLSPGTFDNLFFKNLLNGMGLLASDQILVADPRTKPLVELYARNQTVFFETFARAMEKTSVIGIKTGRHGEVRAQCDRFNTVRSQS</sequence>
<dbReference type="FunFam" id="1.10.420.10:FF:000007">
    <property type="entry name" value="Peroxidase"/>
    <property type="match status" value="1"/>
</dbReference>
<dbReference type="PROSITE" id="PS00436">
    <property type="entry name" value="PEROXIDASE_2"/>
    <property type="match status" value="1"/>
</dbReference>
<keyword evidence="12 18" id="KW-1015">Disulfide bond</keyword>
<keyword evidence="7 16" id="KW-0479">Metal-binding</keyword>
<evidence type="ECO:0000256" key="9">
    <source>
        <dbReference type="ARBA" id="ARBA00022837"/>
    </source>
</evidence>
<dbReference type="FunFam" id="1.10.520.10:FF:000008">
    <property type="entry name" value="Peroxidase"/>
    <property type="match status" value="1"/>
</dbReference>
<comment type="function">
    <text evidence="2">Removal of H(2)O(2), oxidation of toxic reductants, biosynthesis and degradation of lignin, suberization, auxin catabolism, response to environmental stresses such as wounding, pathogen attack and oxidative stress. These functions might be dependent on each isozyme/isoform in each plant tissue.</text>
</comment>
<feature type="binding site" evidence="16">
    <location>
        <position position="199"/>
    </location>
    <ligand>
        <name>Ca(2+)</name>
        <dbReference type="ChEBI" id="CHEBI:29108"/>
        <label>2</label>
    </ligand>
</feature>
<dbReference type="InterPro" id="IPR033905">
    <property type="entry name" value="Secretory_peroxidase"/>
</dbReference>
<proteinExistence type="inferred from homology"/>
<dbReference type="FunCoup" id="A0A2R6QGT3">
    <property type="interactions" value="164"/>
</dbReference>
<keyword evidence="13 19" id="KW-0376">Hydrogen peroxide</keyword>
<feature type="binding site" evidence="16">
    <location>
        <position position="73"/>
    </location>
    <ligand>
        <name>Ca(2+)</name>
        <dbReference type="ChEBI" id="CHEBI:29108"/>
        <label>1</label>
    </ligand>
</feature>
<evidence type="ECO:0000256" key="17">
    <source>
        <dbReference type="PIRSR" id="PIRSR600823-4"/>
    </source>
</evidence>
<reference evidence="21 22" key="1">
    <citation type="submission" date="2017-07" db="EMBL/GenBank/DDBJ databases">
        <title>An improved, manually edited Actinidia chinensis var. chinensis (kiwifruit) genome highlights the challenges associated with draft genomes and gene prediction in plants.</title>
        <authorList>
            <person name="Pilkington S."/>
            <person name="Crowhurst R."/>
            <person name="Hilario E."/>
            <person name="Nardozza S."/>
            <person name="Fraser L."/>
            <person name="Peng Y."/>
            <person name="Gunaseelan K."/>
            <person name="Simpson R."/>
            <person name="Tahir J."/>
            <person name="Deroles S."/>
            <person name="Templeton K."/>
            <person name="Luo Z."/>
            <person name="Davy M."/>
            <person name="Cheng C."/>
            <person name="Mcneilage M."/>
            <person name="Scaglione D."/>
            <person name="Liu Y."/>
            <person name="Zhang Q."/>
            <person name="Datson P."/>
            <person name="De Silva N."/>
            <person name="Gardiner S."/>
            <person name="Bassett H."/>
            <person name="Chagne D."/>
            <person name="Mccallum J."/>
            <person name="Dzierzon H."/>
            <person name="Deng C."/>
            <person name="Wang Y.-Y."/>
            <person name="Barron N."/>
            <person name="Manako K."/>
            <person name="Bowen J."/>
            <person name="Foster T."/>
            <person name="Erridge Z."/>
            <person name="Tiffin H."/>
            <person name="Waite C."/>
            <person name="Davies K."/>
            <person name="Grierson E."/>
            <person name="Laing W."/>
            <person name="Kirk R."/>
            <person name="Chen X."/>
            <person name="Wood M."/>
            <person name="Montefiori M."/>
            <person name="Brummell D."/>
            <person name="Schwinn K."/>
            <person name="Catanach A."/>
            <person name="Fullerton C."/>
            <person name="Li D."/>
            <person name="Meiyalaghan S."/>
            <person name="Nieuwenhuizen N."/>
            <person name="Read N."/>
            <person name="Prakash R."/>
            <person name="Hunter D."/>
            <person name="Zhang H."/>
            <person name="Mckenzie M."/>
            <person name="Knabel M."/>
            <person name="Harris A."/>
            <person name="Allan A."/>
            <person name="Chen A."/>
            <person name="Janssen B."/>
            <person name="Plunkett B."/>
            <person name="Dwamena C."/>
            <person name="Voogd C."/>
            <person name="Leif D."/>
            <person name="Lafferty D."/>
            <person name="Souleyre E."/>
            <person name="Varkonyi-Gasic E."/>
            <person name="Gambi F."/>
            <person name="Hanley J."/>
            <person name="Yao J.-L."/>
            <person name="Cheung J."/>
            <person name="David K."/>
            <person name="Warren B."/>
            <person name="Marsh K."/>
            <person name="Snowden K."/>
            <person name="Lin-Wang K."/>
            <person name="Brian L."/>
            <person name="Martinez-Sanchez M."/>
            <person name="Wang M."/>
            <person name="Ileperuma N."/>
            <person name="Macnee N."/>
            <person name="Campin R."/>
            <person name="Mcatee P."/>
            <person name="Drummond R."/>
            <person name="Espley R."/>
            <person name="Ireland H."/>
            <person name="Wu R."/>
            <person name="Atkinson R."/>
            <person name="Karunairetnam S."/>
            <person name="Bulley S."/>
            <person name="Chunkath S."/>
            <person name="Hanley Z."/>
            <person name="Storey R."/>
            <person name="Thrimawithana A."/>
            <person name="Thomson S."/>
            <person name="David C."/>
            <person name="Testolin R."/>
        </authorList>
    </citation>
    <scope>NUCLEOTIDE SEQUENCE [LARGE SCALE GENOMIC DNA]</scope>
    <source>
        <strain evidence="22">cv. Red5</strain>
        <tissue evidence="21">Young leaf</tissue>
    </source>
</reference>
<dbReference type="PANTHER" id="PTHR31517:SF69">
    <property type="entry name" value="PEROXIDASE"/>
    <property type="match status" value="1"/>
</dbReference>
<dbReference type="PROSITE" id="PS50873">
    <property type="entry name" value="PEROXIDASE_4"/>
    <property type="match status" value="1"/>
</dbReference>
<dbReference type="PANTHER" id="PTHR31517">
    <property type="match status" value="1"/>
</dbReference>
<dbReference type="InterPro" id="IPR019794">
    <property type="entry name" value="Peroxidases_AS"/>
</dbReference>
<evidence type="ECO:0000313" key="22">
    <source>
        <dbReference type="Proteomes" id="UP000241394"/>
    </source>
</evidence>
<feature type="chain" id="PRO_5015212793" description="Peroxidase" evidence="19">
    <location>
        <begin position="28"/>
        <end position="337"/>
    </location>
</feature>
<feature type="disulfide bond" evidence="18">
    <location>
        <begin position="205"/>
        <end position="237"/>
    </location>
</feature>